<feature type="region of interest" description="Disordered" evidence="1">
    <location>
        <begin position="19"/>
        <end position="51"/>
    </location>
</feature>
<protein>
    <submittedName>
        <fullName evidence="2">Uncharacterized protein</fullName>
    </submittedName>
</protein>
<name>A0A4Y2M062_ARAVE</name>
<comment type="caution">
    <text evidence="2">The sequence shown here is derived from an EMBL/GenBank/DDBJ whole genome shotgun (WGS) entry which is preliminary data.</text>
</comment>
<evidence type="ECO:0000256" key="1">
    <source>
        <dbReference type="SAM" id="MobiDB-lite"/>
    </source>
</evidence>
<organism evidence="2 3">
    <name type="scientific">Araneus ventricosus</name>
    <name type="common">Orbweaver spider</name>
    <name type="synonym">Epeira ventricosa</name>
    <dbReference type="NCBI Taxonomy" id="182803"/>
    <lineage>
        <taxon>Eukaryota</taxon>
        <taxon>Metazoa</taxon>
        <taxon>Ecdysozoa</taxon>
        <taxon>Arthropoda</taxon>
        <taxon>Chelicerata</taxon>
        <taxon>Arachnida</taxon>
        <taxon>Araneae</taxon>
        <taxon>Araneomorphae</taxon>
        <taxon>Entelegynae</taxon>
        <taxon>Araneoidea</taxon>
        <taxon>Araneidae</taxon>
        <taxon>Araneus</taxon>
    </lineage>
</organism>
<sequence>MLSSVIKYNPAYLRNRRAMRPHLVGKPPKVPVPPKEPFRLGSFSNDEMRKR</sequence>
<evidence type="ECO:0000313" key="2">
    <source>
        <dbReference type="EMBL" id="GBN20418.1"/>
    </source>
</evidence>
<proteinExistence type="predicted"/>
<keyword evidence="3" id="KW-1185">Reference proteome</keyword>
<dbReference type="EMBL" id="BGPR01279663">
    <property type="protein sequence ID" value="GBN20418.1"/>
    <property type="molecule type" value="Genomic_DNA"/>
</dbReference>
<reference evidence="2 3" key="1">
    <citation type="journal article" date="2019" name="Sci. Rep.">
        <title>Orb-weaving spider Araneus ventricosus genome elucidates the spidroin gene catalogue.</title>
        <authorList>
            <person name="Kono N."/>
            <person name="Nakamura H."/>
            <person name="Ohtoshi R."/>
            <person name="Moran D.A.P."/>
            <person name="Shinohara A."/>
            <person name="Yoshida Y."/>
            <person name="Fujiwara M."/>
            <person name="Mori M."/>
            <person name="Tomita M."/>
            <person name="Arakawa K."/>
        </authorList>
    </citation>
    <scope>NUCLEOTIDE SEQUENCE [LARGE SCALE GENOMIC DNA]</scope>
</reference>
<dbReference type="Proteomes" id="UP000499080">
    <property type="component" value="Unassembled WGS sequence"/>
</dbReference>
<gene>
    <name evidence="2" type="ORF">AVEN_82735_1</name>
</gene>
<dbReference type="AlphaFoldDB" id="A0A4Y2M062"/>
<evidence type="ECO:0000313" key="3">
    <source>
        <dbReference type="Proteomes" id="UP000499080"/>
    </source>
</evidence>
<feature type="non-terminal residue" evidence="2">
    <location>
        <position position="51"/>
    </location>
</feature>
<accession>A0A4Y2M062</accession>